<evidence type="ECO:0000313" key="1">
    <source>
        <dbReference type="EMBL" id="TSA79520.1"/>
    </source>
</evidence>
<dbReference type="AlphaFoldDB" id="A0A553UH22"/>
<dbReference type="Proteomes" id="UP000316092">
    <property type="component" value="Unassembled WGS sequence"/>
</dbReference>
<dbReference type="SUPFAM" id="SSF102588">
    <property type="entry name" value="LmbE-like"/>
    <property type="match status" value="1"/>
</dbReference>
<accession>A0A553UH22</accession>
<dbReference type="EMBL" id="VKDB01000041">
    <property type="protein sequence ID" value="TSA79520.1"/>
    <property type="molecule type" value="Genomic_DNA"/>
</dbReference>
<proteinExistence type="predicted"/>
<name>A0A553UH22_9DEIO</name>
<dbReference type="PANTHER" id="PTHR12993">
    <property type="entry name" value="N-ACETYLGLUCOSAMINYL-PHOSPHATIDYLINOSITOL DE-N-ACETYLASE-RELATED"/>
    <property type="match status" value="1"/>
</dbReference>
<dbReference type="GO" id="GO:0016811">
    <property type="term" value="F:hydrolase activity, acting on carbon-nitrogen (but not peptide) bonds, in linear amides"/>
    <property type="evidence" value="ECO:0007669"/>
    <property type="project" value="TreeGrafter"/>
</dbReference>
<gene>
    <name evidence="1" type="ORF">FNU79_17830</name>
</gene>
<evidence type="ECO:0000313" key="2">
    <source>
        <dbReference type="Proteomes" id="UP000316092"/>
    </source>
</evidence>
<dbReference type="Pfam" id="PF02585">
    <property type="entry name" value="PIG-L"/>
    <property type="match status" value="1"/>
</dbReference>
<dbReference type="InterPro" id="IPR003737">
    <property type="entry name" value="GlcNAc_PI_deacetylase-related"/>
</dbReference>
<reference evidence="1 2" key="1">
    <citation type="submission" date="2019-07" db="EMBL/GenBank/DDBJ databases">
        <title>Deinococcus detaillus sp. nov., isolated from humus soil in Antarctica.</title>
        <authorList>
            <person name="Zhang K."/>
        </authorList>
    </citation>
    <scope>NUCLEOTIDE SEQUENCE [LARGE SCALE GENOMIC DNA]</scope>
    <source>
        <strain evidence="1 2">H1</strain>
    </source>
</reference>
<dbReference type="PANTHER" id="PTHR12993:SF29">
    <property type="entry name" value="BLR3841 PROTEIN"/>
    <property type="match status" value="1"/>
</dbReference>
<dbReference type="InterPro" id="IPR024078">
    <property type="entry name" value="LmbE-like_dom_sf"/>
</dbReference>
<dbReference type="OrthoDB" id="9815144at2"/>
<dbReference type="Gene3D" id="3.40.50.10320">
    <property type="entry name" value="LmbE-like"/>
    <property type="match status" value="1"/>
</dbReference>
<organism evidence="1 2">
    <name type="scientific">Deinococcus detaillensis</name>
    <dbReference type="NCBI Taxonomy" id="2592048"/>
    <lineage>
        <taxon>Bacteria</taxon>
        <taxon>Thermotogati</taxon>
        <taxon>Deinococcota</taxon>
        <taxon>Deinococci</taxon>
        <taxon>Deinococcales</taxon>
        <taxon>Deinococcaceae</taxon>
        <taxon>Deinococcus</taxon>
    </lineage>
</organism>
<protein>
    <submittedName>
        <fullName evidence="1">PIG-L family deacetylase</fullName>
    </submittedName>
</protein>
<keyword evidence="2" id="KW-1185">Reference proteome</keyword>
<sequence length="315" mass="34159">MPAAVVLVLAAWINLPLLSQVFDQSSDVVAALPQVTAFKRGQRLLVLSPHPDDETLCCAGMIQQAQAAGAAVYIVWVTAGDGFEVAAALSQRTLKPSIHDMRALGQLRTNEAHRASAVLGVPLGHTFMLGYPDGGLFALFTTNFEEPYTAPRTGAAKVYVTGALTPSAPFSGQSLEADLEKVLSTVQPDLVLAPAPQDFHPDHRTLSYIALRLLSARHQASRLRFWVVHGGLEWPLPKGLHPKLALTLPPLAAQLPWTQVTLTPGQETLKARATEQYQSQTRIMSRFMHSFVRTNELLSPEAAAEERLSPPKTSP</sequence>
<comment type="caution">
    <text evidence="1">The sequence shown here is derived from an EMBL/GenBank/DDBJ whole genome shotgun (WGS) entry which is preliminary data.</text>
</comment>